<dbReference type="InterPro" id="IPR011473">
    <property type="entry name" value="DUF1579"/>
</dbReference>
<dbReference type="EMBL" id="FNEZ01000001">
    <property type="protein sequence ID" value="SDJ22576.1"/>
    <property type="molecule type" value="Genomic_DNA"/>
</dbReference>
<protein>
    <recommendedName>
        <fullName evidence="3">DUF1579 domain-containing protein</fullName>
    </recommendedName>
</protein>
<dbReference type="Proteomes" id="UP000199580">
    <property type="component" value="Unassembled WGS sequence"/>
</dbReference>
<proteinExistence type="predicted"/>
<evidence type="ECO:0000313" key="2">
    <source>
        <dbReference type="Proteomes" id="UP000199580"/>
    </source>
</evidence>
<organism evidence="1 2">
    <name type="scientific">Flavobacterium noncentrifugens</name>
    <dbReference type="NCBI Taxonomy" id="1128970"/>
    <lineage>
        <taxon>Bacteria</taxon>
        <taxon>Pseudomonadati</taxon>
        <taxon>Bacteroidota</taxon>
        <taxon>Flavobacteriia</taxon>
        <taxon>Flavobacteriales</taxon>
        <taxon>Flavobacteriaceae</taxon>
        <taxon>Flavobacterium</taxon>
    </lineage>
</organism>
<evidence type="ECO:0000313" key="1">
    <source>
        <dbReference type="EMBL" id="SDJ22576.1"/>
    </source>
</evidence>
<name>A0A1G8S037_9FLAO</name>
<dbReference type="AlphaFoldDB" id="A0A1G8S037"/>
<evidence type="ECO:0008006" key="3">
    <source>
        <dbReference type="Google" id="ProtNLM"/>
    </source>
</evidence>
<reference evidence="1 2" key="1">
    <citation type="submission" date="2016-10" db="EMBL/GenBank/DDBJ databases">
        <authorList>
            <person name="de Groot N.N."/>
        </authorList>
    </citation>
    <scope>NUCLEOTIDE SEQUENCE [LARGE SCALE GENOMIC DNA]</scope>
    <source>
        <strain evidence="1 2">CGMCC 1.10076</strain>
    </source>
</reference>
<dbReference type="Pfam" id="PF07617">
    <property type="entry name" value="DUF1579"/>
    <property type="match status" value="1"/>
</dbReference>
<accession>A0A1G8S037</accession>
<gene>
    <name evidence="1" type="ORF">SAMN04487935_0356</name>
</gene>
<keyword evidence="2" id="KW-1185">Reference proteome</keyword>
<sequence>MAALLLMTVACKKNEEKAAYANAGSTDTTTVKSEAAEAVVPMDSAAMEKAWIAYATPGEAHKMLAMDNGNWDEDLTMWMKPNDPKPMKTKMTASSKMVLGGRYQEMVHKGTMMGQSFEGHGTVAYNNASKKIESTWIDNMGTGMMYMSGAYDGTAKTMELKGEMVDPMTGKNKPCRETFTVIDDNTRKIEMFDVTPDGKEYKSMEIVMTRKK</sequence>